<sequence length="578" mass="60709">MTGAAAKLSPQWHLFVPKLITVLRQGYGPADLRNDVIAGLTVAIVALPLAMALAIASGTTPDKGLTTAIVAGFLISALGGSRFQIGGPTGAFVVVVFNVIAQHGFDGLVVATLMAGAILVAAGLLRLGTWVKYIPQPVITGFTAGIAVIIFSSQVKDLLGLGMVTVPAEFLEKWTAFWEHRHTVDPATVAVAAGSLAIIIGLRRFAPRVPGFLVAVCAGALAVWALALPVDTIGSRFGGIPNSLPVPAWPDLSWGRVTALLPSAFTIAFLAGVESLLSAVVADGMTGRRHRSNCELVAQGFANLASALFGGLPATGAIARTVTNIRSGARSPLAGMLHAAFLLVFMLALAPLASFVPLASLAAVLVVVAWNMSEVERFRHLMTAPLSDRVALLLTFALTVLVDLTVAIEVGVVVAAMAFMHRMAQAVEIQSHVKLLDEDADDFARPASDVYQPQADLPDGVVVFQINGPFFFGVANRLSDVLDQVGRPPKVLILRMRDVPLIDATGVGALTELIDHCRREGTLVVLSGVQKQPQRVLDAMGLKNAPNIIFAANLDAAVGIARHRATQKPHMAPPVHAR</sequence>
<evidence type="ECO:0000313" key="7">
    <source>
        <dbReference type="EMBL" id="KAA0676126.1"/>
    </source>
</evidence>
<proteinExistence type="predicted"/>
<dbReference type="Pfam" id="PF00916">
    <property type="entry name" value="Sulfate_transp"/>
    <property type="match status" value="1"/>
</dbReference>
<dbReference type="GO" id="GO:0016020">
    <property type="term" value="C:membrane"/>
    <property type="evidence" value="ECO:0007669"/>
    <property type="project" value="UniProtKB-SubCell"/>
</dbReference>
<feature type="transmembrane region" description="Helical" evidence="5">
    <location>
        <begin position="68"/>
        <end position="101"/>
    </location>
</feature>
<keyword evidence="2 5" id="KW-0812">Transmembrane</keyword>
<feature type="transmembrane region" description="Helical" evidence="5">
    <location>
        <begin position="209"/>
        <end position="227"/>
    </location>
</feature>
<dbReference type="CDD" id="cd07042">
    <property type="entry name" value="STAS_SulP_like_sulfate_transporter"/>
    <property type="match status" value="1"/>
</dbReference>
<dbReference type="RefSeq" id="WP_149472198.1">
    <property type="nucleotide sequence ID" value="NZ_QOKW01000041.1"/>
</dbReference>
<keyword evidence="3 5" id="KW-1133">Transmembrane helix</keyword>
<dbReference type="InterPro" id="IPR011547">
    <property type="entry name" value="SLC26A/SulP_dom"/>
</dbReference>
<accession>A0A9W7NDW5</accession>
<dbReference type="OrthoDB" id="9769739at2"/>
<keyword evidence="8" id="KW-1185">Reference proteome</keyword>
<dbReference type="NCBIfam" id="TIGR00815">
    <property type="entry name" value="sulP"/>
    <property type="match status" value="1"/>
</dbReference>
<dbReference type="Proteomes" id="UP000480854">
    <property type="component" value="Unassembled WGS sequence"/>
</dbReference>
<keyword evidence="4 5" id="KW-0472">Membrane</keyword>
<feature type="transmembrane region" description="Helical" evidence="5">
    <location>
        <begin position="36"/>
        <end position="56"/>
    </location>
</feature>
<evidence type="ECO:0000256" key="3">
    <source>
        <dbReference type="ARBA" id="ARBA00022989"/>
    </source>
</evidence>
<dbReference type="Gene3D" id="3.30.750.24">
    <property type="entry name" value="STAS domain"/>
    <property type="match status" value="1"/>
</dbReference>
<name>A0A9W7NDW5_9PROT</name>
<feature type="transmembrane region" description="Helical" evidence="5">
    <location>
        <begin position="137"/>
        <end position="155"/>
    </location>
</feature>
<comment type="caution">
    <text evidence="7">The sequence shown here is derived from an EMBL/GenBank/DDBJ whole genome shotgun (WGS) entry which is preliminary data.</text>
</comment>
<comment type="subcellular location">
    <subcellularLocation>
        <location evidence="1">Membrane</location>
        <topology evidence="1">Multi-pass membrane protein</topology>
    </subcellularLocation>
</comment>
<feature type="transmembrane region" description="Helical" evidence="5">
    <location>
        <begin position="107"/>
        <end position="125"/>
    </location>
</feature>
<evidence type="ECO:0000313" key="8">
    <source>
        <dbReference type="Proteomes" id="UP000480854"/>
    </source>
</evidence>
<dbReference type="InterPro" id="IPR001902">
    <property type="entry name" value="SLC26A/SulP_fam"/>
</dbReference>
<evidence type="ECO:0000259" key="6">
    <source>
        <dbReference type="PROSITE" id="PS50801"/>
    </source>
</evidence>
<organism evidence="7 8">
    <name type="scientific">Roseomonas genomospecies 6</name>
    <dbReference type="NCBI Taxonomy" id="214106"/>
    <lineage>
        <taxon>Bacteria</taxon>
        <taxon>Pseudomonadati</taxon>
        <taxon>Pseudomonadota</taxon>
        <taxon>Alphaproteobacteria</taxon>
        <taxon>Acetobacterales</taxon>
        <taxon>Roseomonadaceae</taxon>
        <taxon>Roseomonas</taxon>
    </lineage>
</organism>
<dbReference type="PROSITE" id="PS50801">
    <property type="entry name" value="STAS"/>
    <property type="match status" value="1"/>
</dbReference>
<feature type="transmembrane region" description="Helical" evidence="5">
    <location>
        <begin position="340"/>
        <end position="370"/>
    </location>
</feature>
<evidence type="ECO:0000256" key="4">
    <source>
        <dbReference type="ARBA" id="ARBA00023136"/>
    </source>
</evidence>
<dbReference type="EMBL" id="QOKW01000041">
    <property type="protein sequence ID" value="KAA0676126.1"/>
    <property type="molecule type" value="Genomic_DNA"/>
</dbReference>
<dbReference type="SUPFAM" id="SSF52091">
    <property type="entry name" value="SpoIIaa-like"/>
    <property type="match status" value="1"/>
</dbReference>
<dbReference type="PANTHER" id="PTHR11814">
    <property type="entry name" value="SULFATE TRANSPORTER"/>
    <property type="match status" value="1"/>
</dbReference>
<dbReference type="InterPro" id="IPR002645">
    <property type="entry name" value="STAS_dom"/>
</dbReference>
<reference evidence="7 8" key="1">
    <citation type="submission" date="2018-07" db="EMBL/GenBank/DDBJ databases">
        <title>Genome sequence of Azospirillum sp. ATCC 49961.</title>
        <authorList>
            <person name="Sant'Anna F.H."/>
            <person name="Baldani J.I."/>
            <person name="Zilli J.E."/>
            <person name="Reis V.M."/>
            <person name="Hartmann A."/>
            <person name="Cruz L."/>
            <person name="de Souza E.M."/>
            <person name="de Oliveira Pedrosa F."/>
            <person name="Passaglia L.M.P."/>
        </authorList>
    </citation>
    <scope>NUCLEOTIDE SEQUENCE [LARGE SCALE GENOMIC DNA]</scope>
    <source>
        <strain evidence="7 8">ATCC 49961</strain>
    </source>
</reference>
<dbReference type="GO" id="GO:0055085">
    <property type="term" value="P:transmembrane transport"/>
    <property type="evidence" value="ECO:0007669"/>
    <property type="project" value="InterPro"/>
</dbReference>
<evidence type="ECO:0000256" key="5">
    <source>
        <dbReference type="SAM" id="Phobius"/>
    </source>
</evidence>
<gene>
    <name evidence="7" type="ORF">DS843_28390</name>
</gene>
<evidence type="ECO:0000256" key="2">
    <source>
        <dbReference type="ARBA" id="ARBA00022692"/>
    </source>
</evidence>
<feature type="domain" description="STAS" evidence="6">
    <location>
        <begin position="451"/>
        <end position="561"/>
    </location>
</feature>
<feature type="transmembrane region" description="Helical" evidence="5">
    <location>
        <begin position="259"/>
        <end position="282"/>
    </location>
</feature>
<protein>
    <submittedName>
        <fullName evidence="7">STAS domain-containing protein</fullName>
    </submittedName>
</protein>
<feature type="transmembrane region" description="Helical" evidence="5">
    <location>
        <begin position="390"/>
        <end position="419"/>
    </location>
</feature>
<dbReference type="AlphaFoldDB" id="A0A9W7NDW5"/>
<evidence type="ECO:0000256" key="1">
    <source>
        <dbReference type="ARBA" id="ARBA00004141"/>
    </source>
</evidence>
<dbReference type="Pfam" id="PF01740">
    <property type="entry name" value="STAS"/>
    <property type="match status" value="1"/>
</dbReference>
<feature type="transmembrane region" description="Helical" evidence="5">
    <location>
        <begin position="184"/>
        <end position="202"/>
    </location>
</feature>
<dbReference type="InterPro" id="IPR036513">
    <property type="entry name" value="STAS_dom_sf"/>
</dbReference>